<dbReference type="EMBL" id="JBBMER010000001">
    <property type="protein sequence ID" value="MEQ2378541.1"/>
    <property type="molecule type" value="Genomic_DNA"/>
</dbReference>
<feature type="transmembrane region" description="Helical" evidence="7">
    <location>
        <begin position="302"/>
        <end position="331"/>
    </location>
</feature>
<evidence type="ECO:0000256" key="5">
    <source>
        <dbReference type="ARBA" id="ARBA00023136"/>
    </source>
</evidence>
<feature type="transmembrane region" description="Helical" evidence="7">
    <location>
        <begin position="139"/>
        <end position="160"/>
    </location>
</feature>
<keyword evidence="5 7" id="KW-0472">Membrane</keyword>
<feature type="transmembrane region" description="Helical" evidence="7">
    <location>
        <begin position="384"/>
        <end position="408"/>
    </location>
</feature>
<dbReference type="InterPro" id="IPR037272">
    <property type="entry name" value="SNS_sf"/>
</dbReference>
<feature type="transmembrane region" description="Helical" evidence="7">
    <location>
        <begin position="87"/>
        <end position="110"/>
    </location>
</feature>
<feature type="transmembrane region" description="Helical" evidence="7">
    <location>
        <begin position="12"/>
        <end position="30"/>
    </location>
</feature>
<keyword evidence="2 6" id="KW-0813">Transport</keyword>
<dbReference type="InterPro" id="IPR047218">
    <property type="entry name" value="YocR/YhdH-like"/>
</dbReference>
<dbReference type="SUPFAM" id="SSF161070">
    <property type="entry name" value="SNF-like"/>
    <property type="match status" value="1"/>
</dbReference>
<evidence type="ECO:0000256" key="3">
    <source>
        <dbReference type="ARBA" id="ARBA00022692"/>
    </source>
</evidence>
<dbReference type="NCBIfam" id="NF037979">
    <property type="entry name" value="Na_transp"/>
    <property type="match status" value="1"/>
</dbReference>
<dbReference type="Proteomes" id="UP001442364">
    <property type="component" value="Unassembled WGS sequence"/>
</dbReference>
<dbReference type="CDD" id="cd10336">
    <property type="entry name" value="SLC6sbd_Tyt1-Like"/>
    <property type="match status" value="1"/>
</dbReference>
<organism evidence="8 9">
    <name type="scientific">[Lactobacillus] rogosae</name>
    <dbReference type="NCBI Taxonomy" id="706562"/>
    <lineage>
        <taxon>Bacteria</taxon>
        <taxon>Bacillati</taxon>
        <taxon>Bacillota</taxon>
        <taxon>Clostridia</taxon>
        <taxon>Lachnospirales</taxon>
        <taxon>Lachnospiraceae</taxon>
        <taxon>Lachnospira</taxon>
    </lineage>
</organism>
<keyword evidence="6" id="KW-0769">Symport</keyword>
<evidence type="ECO:0000256" key="4">
    <source>
        <dbReference type="ARBA" id="ARBA00022989"/>
    </source>
</evidence>
<proteinExistence type="inferred from homology"/>
<dbReference type="RefSeq" id="WP_090140030.1">
    <property type="nucleotide sequence ID" value="NZ_DAWDAH010000003.1"/>
</dbReference>
<feature type="transmembrane region" description="Helical" evidence="7">
    <location>
        <begin position="252"/>
        <end position="272"/>
    </location>
</feature>
<keyword evidence="9" id="KW-1185">Reference proteome</keyword>
<dbReference type="PANTHER" id="PTHR42948">
    <property type="entry name" value="TRANSPORTER"/>
    <property type="match status" value="1"/>
</dbReference>
<sequence>MEKKKRGSFTGEIGFVLAAAGSAVGLGNLWRFPYLAAQYGGGIFILVYIILALTFGFTLMTTEIAIGRKTKLSPTRAYKEVDSKFGFIGPIAFIIPVIILPYYCVIGGWVTKYVTVFAAGQNIAAAEDSFFGNFIGREYAPLIFFIIFLGLTSLIVISGVEKGIEKVSSYLMPALIVLAVIICIYVITIPGSSAGIKYYLLPDFSKFSFKTVCAAMGQMFYSMSLAMGIMITYGSYTKDEVSIVKSVNQIEIFDTGIAILAGMMVVPAVYIFSGEAGTSQSGAGLMFVTLPKVFTQMTAGRFIGGLFFVLVFFAALTSSVSVMEAIVSMLIDRFHISRIKACLGVIIFSVALGIPCSLGNGVWSHITILGMDFLTFFDFISNSLLLPIVAFFTCLMIGWSTGADYIIGEATKNGEAFKREKIYRVMIKYIAPVLLLIILVFYTLAQFNIIKF</sequence>
<reference evidence="8 9" key="1">
    <citation type="submission" date="2024-03" db="EMBL/GenBank/DDBJ databases">
        <title>Human intestinal bacterial collection.</title>
        <authorList>
            <person name="Pauvert C."/>
            <person name="Hitch T.C.A."/>
            <person name="Clavel T."/>
        </authorList>
    </citation>
    <scope>NUCLEOTIDE SEQUENCE [LARGE SCALE GENOMIC DNA]</scope>
    <source>
        <strain evidence="8 9">CLA-AA-H255</strain>
    </source>
</reference>
<dbReference type="PROSITE" id="PS00610">
    <property type="entry name" value="NA_NEUROTRAN_SYMP_1"/>
    <property type="match status" value="1"/>
</dbReference>
<accession>A0ABV1BS07</accession>
<feature type="transmembrane region" description="Helical" evidence="7">
    <location>
        <begin position="167"/>
        <end position="187"/>
    </location>
</feature>
<feature type="transmembrane region" description="Helical" evidence="7">
    <location>
        <begin position="207"/>
        <end position="231"/>
    </location>
</feature>
<feature type="transmembrane region" description="Helical" evidence="7">
    <location>
        <begin position="429"/>
        <end position="450"/>
    </location>
</feature>
<evidence type="ECO:0000313" key="8">
    <source>
        <dbReference type="EMBL" id="MEQ2378541.1"/>
    </source>
</evidence>
<keyword evidence="3 6" id="KW-0812">Transmembrane</keyword>
<evidence type="ECO:0000256" key="2">
    <source>
        <dbReference type="ARBA" id="ARBA00022448"/>
    </source>
</evidence>
<dbReference type="PRINTS" id="PR00176">
    <property type="entry name" value="NANEUSMPORT"/>
</dbReference>
<evidence type="ECO:0000256" key="7">
    <source>
        <dbReference type="SAM" id="Phobius"/>
    </source>
</evidence>
<gene>
    <name evidence="8" type="ORF">WMO14_01395</name>
</gene>
<keyword evidence="4 7" id="KW-1133">Transmembrane helix</keyword>
<feature type="transmembrane region" description="Helical" evidence="7">
    <location>
        <begin position="42"/>
        <end position="66"/>
    </location>
</feature>
<name>A0ABV1BS07_9FIRM</name>
<dbReference type="InterPro" id="IPR000175">
    <property type="entry name" value="Na/ntran_symport"/>
</dbReference>
<evidence type="ECO:0000313" key="9">
    <source>
        <dbReference type="Proteomes" id="UP001442364"/>
    </source>
</evidence>
<evidence type="ECO:0000256" key="1">
    <source>
        <dbReference type="ARBA" id="ARBA00004141"/>
    </source>
</evidence>
<feature type="transmembrane region" description="Helical" evidence="7">
    <location>
        <begin position="343"/>
        <end position="364"/>
    </location>
</feature>
<comment type="caution">
    <text evidence="8">The sequence shown here is derived from an EMBL/GenBank/DDBJ whole genome shotgun (WGS) entry which is preliminary data.</text>
</comment>
<evidence type="ECO:0000256" key="6">
    <source>
        <dbReference type="RuleBase" id="RU003732"/>
    </source>
</evidence>
<comment type="subcellular location">
    <subcellularLocation>
        <location evidence="1">Membrane</location>
        <topology evidence="1">Multi-pass membrane protein</topology>
    </subcellularLocation>
</comment>
<protein>
    <recommendedName>
        <fullName evidence="6">Transporter</fullName>
    </recommendedName>
</protein>
<dbReference type="Pfam" id="PF00209">
    <property type="entry name" value="SNF"/>
    <property type="match status" value="2"/>
</dbReference>
<dbReference type="PROSITE" id="PS50267">
    <property type="entry name" value="NA_NEUROTRAN_SYMP_3"/>
    <property type="match status" value="1"/>
</dbReference>
<dbReference type="PANTHER" id="PTHR42948:SF1">
    <property type="entry name" value="TRANSPORTER"/>
    <property type="match status" value="1"/>
</dbReference>
<comment type="similarity">
    <text evidence="6">Belongs to the sodium:neurotransmitter symporter (SNF) (TC 2.A.22) family.</text>
</comment>